<evidence type="ECO:0000256" key="1">
    <source>
        <dbReference type="SAM" id="SignalP"/>
    </source>
</evidence>
<dbReference type="CDD" id="cd13581">
    <property type="entry name" value="PBP2_AlgQ_like_2"/>
    <property type="match status" value="1"/>
</dbReference>
<dbReference type="RefSeq" id="WP_351976021.1">
    <property type="nucleotide sequence ID" value="NZ_JBEPBX010000008.1"/>
</dbReference>
<name>A0ABV1UTJ9_9ACTN</name>
<reference evidence="2 3" key="1">
    <citation type="submission" date="2024-06" db="EMBL/GenBank/DDBJ databases">
        <title>The Natural Products Discovery Center: Release of the First 8490 Sequenced Strains for Exploring Actinobacteria Biosynthetic Diversity.</title>
        <authorList>
            <person name="Kalkreuter E."/>
            <person name="Kautsar S.A."/>
            <person name="Yang D."/>
            <person name="Bader C.D."/>
            <person name="Teijaro C.N."/>
            <person name="Fluegel L."/>
            <person name="Davis C.M."/>
            <person name="Simpson J.R."/>
            <person name="Lauterbach L."/>
            <person name="Steele A.D."/>
            <person name="Gui C."/>
            <person name="Meng S."/>
            <person name="Li G."/>
            <person name="Viehrig K."/>
            <person name="Ye F."/>
            <person name="Su P."/>
            <person name="Kiefer A.F."/>
            <person name="Nichols A."/>
            <person name="Cepeda A.J."/>
            <person name="Yan W."/>
            <person name="Fan B."/>
            <person name="Jiang Y."/>
            <person name="Adhikari A."/>
            <person name="Zheng C.-J."/>
            <person name="Schuster L."/>
            <person name="Cowan T.M."/>
            <person name="Smanski M.J."/>
            <person name="Chevrette M.G."/>
            <person name="De Carvalho L.P.S."/>
            <person name="Shen B."/>
        </authorList>
    </citation>
    <scope>NUCLEOTIDE SEQUENCE [LARGE SCALE GENOMIC DNA]</scope>
    <source>
        <strain evidence="2 3">NPDC000837</strain>
    </source>
</reference>
<dbReference type="PROSITE" id="PS51257">
    <property type="entry name" value="PROKAR_LIPOPROTEIN"/>
    <property type="match status" value="1"/>
</dbReference>
<feature type="signal peptide" evidence="1">
    <location>
        <begin position="1"/>
        <end position="28"/>
    </location>
</feature>
<keyword evidence="3" id="KW-1185">Reference proteome</keyword>
<keyword evidence="1" id="KW-0732">Signal</keyword>
<accession>A0ABV1UTJ9</accession>
<proteinExistence type="predicted"/>
<dbReference type="EMBL" id="JBEPBX010000008">
    <property type="protein sequence ID" value="MER6614119.1"/>
    <property type="molecule type" value="Genomic_DNA"/>
</dbReference>
<gene>
    <name evidence="2" type="ORF">ABT276_12205</name>
</gene>
<organism evidence="2 3">
    <name type="scientific">Streptomyces xantholiticus</name>
    <dbReference type="NCBI Taxonomy" id="68285"/>
    <lineage>
        <taxon>Bacteria</taxon>
        <taxon>Bacillati</taxon>
        <taxon>Actinomycetota</taxon>
        <taxon>Actinomycetes</taxon>
        <taxon>Kitasatosporales</taxon>
        <taxon>Streptomycetaceae</taxon>
        <taxon>Streptomyces</taxon>
    </lineage>
</organism>
<comment type="caution">
    <text evidence="2">The sequence shown here is derived from an EMBL/GenBank/DDBJ whole genome shotgun (WGS) entry which is preliminary data.</text>
</comment>
<dbReference type="PANTHER" id="PTHR43649:SF17">
    <property type="entry name" value="ABC TRANSPORTER SOLUTE BINDING PROTEIN-SUGAR TRANSPORT"/>
    <property type="match status" value="1"/>
</dbReference>
<dbReference type="InterPro" id="IPR006059">
    <property type="entry name" value="SBP"/>
</dbReference>
<feature type="chain" id="PRO_5046671206" evidence="1">
    <location>
        <begin position="29"/>
        <end position="540"/>
    </location>
</feature>
<dbReference type="Gene3D" id="3.40.190.10">
    <property type="entry name" value="Periplasmic binding protein-like II"/>
    <property type="match status" value="2"/>
</dbReference>
<evidence type="ECO:0000313" key="3">
    <source>
        <dbReference type="Proteomes" id="UP001445472"/>
    </source>
</evidence>
<dbReference type="PANTHER" id="PTHR43649">
    <property type="entry name" value="ARABINOSE-BINDING PROTEIN-RELATED"/>
    <property type="match status" value="1"/>
</dbReference>
<protein>
    <submittedName>
        <fullName evidence="2">ABC transporter substrate-binding protein</fullName>
    </submittedName>
</protein>
<dbReference type="Proteomes" id="UP001445472">
    <property type="component" value="Unassembled WGS sequence"/>
</dbReference>
<sequence length="540" mass="60181">MSRQPNPFLRRACTAAAVTLALTLTATACSGSDGGANEDKSSDAGFAETGLPIVKERIELRFSGKKAPLAPDYEQMSLLKNLESSTNIDITWENLPENVYQEKKNLLLASGDLPDAFYNTGFTDTDIATYGANGTLIPLEDLIDKHAPNLKKVFAQRPEIRRAVTAPDGHIYTLPASEELGIGAVPSFWSINKTWLDKLGLPVPTTVGQYRDALKAFKDKDPNGNGKADEIPLSFIDKWWCADIGDLFAALSGLPDNPQHRIVRDGKVIFTANRPEYRDAVAELHRWYADGLIDPESFAQDDKQYLAKGKTKQEVLGSYVWWETEEVVGTDRKDDYSLMGPLKGPKGRLVGRSNGSDYGRDAFAITRANKYAAATMRWVDQLYAPQMSAQVAWGPIGEVFEKDARGKLRYLPVPEGTTAGELRQKVAPVGPRVVLREDFEKVVEPEARAKQRQQDLNRVYGPYLEKENYPPVFFTADELAQVTEIETDLLAMVDKQRAEWIVNGGVEKAWDGYVAELDRIGLPRLVEIYQAALDRYRESR</sequence>
<dbReference type="Pfam" id="PF01547">
    <property type="entry name" value="SBP_bac_1"/>
    <property type="match status" value="1"/>
</dbReference>
<evidence type="ECO:0000313" key="2">
    <source>
        <dbReference type="EMBL" id="MER6614119.1"/>
    </source>
</evidence>
<dbReference type="SUPFAM" id="SSF53850">
    <property type="entry name" value="Periplasmic binding protein-like II"/>
    <property type="match status" value="1"/>
</dbReference>
<dbReference type="InterPro" id="IPR050490">
    <property type="entry name" value="Bact_solute-bd_prot1"/>
</dbReference>